<dbReference type="EMBL" id="BDGG01000006">
    <property type="protein sequence ID" value="GAV00638.1"/>
    <property type="molecule type" value="Genomic_DNA"/>
</dbReference>
<name>A0A1D1VLK9_RAMVA</name>
<dbReference type="Proteomes" id="UP000186922">
    <property type="component" value="Unassembled WGS sequence"/>
</dbReference>
<sequence>MSRADIASGPVKDGLFTLDEVTALYRQQFSAEKDKKRIFHDEFRSYSENRKYVVELSMKPRVAHSDDNEDLPTKRIWCDICEKRQIFSADCTVVRRKTQQDLFSQDILEVEKKRYVHDAAGTVALRRIEG</sequence>
<organism evidence="1 2">
    <name type="scientific">Ramazzottius varieornatus</name>
    <name type="common">Water bear</name>
    <name type="synonym">Tardigrade</name>
    <dbReference type="NCBI Taxonomy" id="947166"/>
    <lineage>
        <taxon>Eukaryota</taxon>
        <taxon>Metazoa</taxon>
        <taxon>Ecdysozoa</taxon>
        <taxon>Tardigrada</taxon>
        <taxon>Eutardigrada</taxon>
        <taxon>Parachela</taxon>
        <taxon>Hypsibioidea</taxon>
        <taxon>Ramazzottiidae</taxon>
        <taxon>Ramazzottius</taxon>
    </lineage>
</organism>
<protein>
    <submittedName>
        <fullName evidence="1">Uncharacterized protein</fullName>
    </submittedName>
</protein>
<accession>A0A1D1VLK9</accession>
<evidence type="ECO:0000313" key="1">
    <source>
        <dbReference type="EMBL" id="GAV00638.1"/>
    </source>
</evidence>
<proteinExistence type="predicted"/>
<dbReference type="AlphaFoldDB" id="A0A1D1VLK9"/>
<gene>
    <name evidence="1" type="primary">RvY_11461-1</name>
    <name evidence="1" type="synonym">RvY_11461.1</name>
    <name evidence="1" type="ORF">RvY_11461</name>
</gene>
<comment type="caution">
    <text evidence="1">The sequence shown here is derived from an EMBL/GenBank/DDBJ whole genome shotgun (WGS) entry which is preliminary data.</text>
</comment>
<evidence type="ECO:0000313" key="2">
    <source>
        <dbReference type="Proteomes" id="UP000186922"/>
    </source>
</evidence>
<reference evidence="1 2" key="1">
    <citation type="journal article" date="2016" name="Nat. Commun.">
        <title>Extremotolerant tardigrade genome and improved radiotolerance of human cultured cells by tardigrade-unique protein.</title>
        <authorList>
            <person name="Hashimoto T."/>
            <person name="Horikawa D.D."/>
            <person name="Saito Y."/>
            <person name="Kuwahara H."/>
            <person name="Kozuka-Hata H."/>
            <person name="Shin-I T."/>
            <person name="Minakuchi Y."/>
            <person name="Ohishi K."/>
            <person name="Motoyama A."/>
            <person name="Aizu T."/>
            <person name="Enomoto A."/>
            <person name="Kondo K."/>
            <person name="Tanaka S."/>
            <person name="Hara Y."/>
            <person name="Koshikawa S."/>
            <person name="Sagara H."/>
            <person name="Miura T."/>
            <person name="Yokobori S."/>
            <person name="Miyagawa K."/>
            <person name="Suzuki Y."/>
            <person name="Kubo T."/>
            <person name="Oyama M."/>
            <person name="Kohara Y."/>
            <person name="Fujiyama A."/>
            <person name="Arakawa K."/>
            <person name="Katayama T."/>
            <person name="Toyoda A."/>
            <person name="Kunieda T."/>
        </authorList>
    </citation>
    <scope>NUCLEOTIDE SEQUENCE [LARGE SCALE GENOMIC DNA]</scope>
    <source>
        <strain evidence="1 2">YOKOZUNA-1</strain>
    </source>
</reference>
<keyword evidence="2" id="KW-1185">Reference proteome</keyword>